<evidence type="ECO:0000256" key="3">
    <source>
        <dbReference type="ARBA" id="ARBA00008815"/>
    </source>
</evidence>
<feature type="domain" description="Icosahedral viral capsid protein S" evidence="9">
    <location>
        <begin position="6"/>
        <end position="121"/>
    </location>
</feature>
<comment type="similarity">
    <text evidence="3">Belongs to the peptidase A6 family.</text>
</comment>
<evidence type="ECO:0000256" key="6">
    <source>
        <dbReference type="ARBA" id="ARBA00022561"/>
    </source>
</evidence>
<organism evidence="10">
    <name type="scientific">Lone star tick nodavirus</name>
    <dbReference type="NCBI Taxonomy" id="2027377"/>
    <lineage>
        <taxon>Viruses</taxon>
        <taxon>Riboviria</taxon>
        <taxon>Orthornavirae</taxon>
        <taxon>Kitrinoviricota</taxon>
        <taxon>Magsaviricetes</taxon>
        <taxon>Nodamuvirales</taxon>
        <taxon>Nodaviridae</taxon>
    </lineage>
</organism>
<dbReference type="Pfam" id="PF00729">
    <property type="entry name" value="Viral_coat"/>
    <property type="match status" value="1"/>
</dbReference>
<sequence>MVRKNVRRRRARASRGAARSTNTLTISGTEFLCDVTGNPSTVTNVNLIPGDSKLPTLDAMAKLYEHYQIVRLVVHYRSAASTQTSGIVVGAVNWDKAHKFSSKTDLYRASPRISTVLWKDASVTVPPNLARVWNWQKCKTEGIGWSWTADGSGTHGAFWVTYTVRLAGPTNDSTA</sequence>
<dbReference type="SUPFAM" id="SSF88633">
    <property type="entry name" value="Positive stranded ssRNA viruses"/>
    <property type="match status" value="1"/>
</dbReference>
<dbReference type="GO" id="GO:0005198">
    <property type="term" value="F:structural molecule activity"/>
    <property type="evidence" value="ECO:0007669"/>
    <property type="project" value="InterPro"/>
</dbReference>
<evidence type="ECO:0000256" key="7">
    <source>
        <dbReference type="ARBA" id="ARBA00022844"/>
    </source>
</evidence>
<name>A0A223PQZ6_9VIRU</name>
<evidence type="ECO:0000256" key="8">
    <source>
        <dbReference type="ARBA" id="ARBA00023060"/>
    </source>
</evidence>
<comment type="similarity">
    <text evidence="2">Belongs to the icosahedral plant coat protein family.</text>
</comment>
<evidence type="ECO:0000313" key="10">
    <source>
        <dbReference type="EMBL" id="ASU47555.1"/>
    </source>
</evidence>
<dbReference type="Gene3D" id="2.60.120.20">
    <property type="match status" value="1"/>
</dbReference>
<proteinExistence type="inferred from homology"/>
<keyword evidence="8" id="KW-1142">T=3 icosahedral capsid protein</keyword>
<evidence type="ECO:0000259" key="9">
    <source>
        <dbReference type="Pfam" id="PF00729"/>
    </source>
</evidence>
<keyword evidence="6" id="KW-0167">Capsid protein</keyword>
<protein>
    <recommendedName>
        <fullName evidence="4">Capsid protein</fullName>
    </recommendedName>
    <alternativeName>
        <fullName evidence="5">Capsid protein alpha</fullName>
    </alternativeName>
</protein>
<dbReference type="InterPro" id="IPR029053">
    <property type="entry name" value="Viral_coat"/>
</dbReference>
<evidence type="ECO:0000256" key="5">
    <source>
        <dbReference type="ARBA" id="ARBA00019859"/>
    </source>
</evidence>
<evidence type="ECO:0000256" key="4">
    <source>
        <dbReference type="ARBA" id="ARBA00018091"/>
    </source>
</evidence>
<dbReference type="GO" id="GO:0039617">
    <property type="term" value="C:T=3 icosahedral viral capsid"/>
    <property type="evidence" value="ECO:0007669"/>
    <property type="project" value="UniProtKB-KW"/>
</dbReference>
<accession>A0A223PQZ6</accession>
<evidence type="ECO:0000256" key="2">
    <source>
        <dbReference type="ARBA" id="ARBA00007446"/>
    </source>
</evidence>
<dbReference type="EMBL" id="KX774635">
    <property type="protein sequence ID" value="ASU47555.1"/>
    <property type="molecule type" value="Genomic_RNA"/>
</dbReference>
<comment type="subcellular location">
    <subcellularLocation>
        <location evidence="1">Virion</location>
    </subcellularLocation>
</comment>
<evidence type="ECO:0000256" key="1">
    <source>
        <dbReference type="ARBA" id="ARBA00004328"/>
    </source>
</evidence>
<reference evidence="10" key="1">
    <citation type="submission" date="2016-08" db="EMBL/GenBank/DDBJ databases">
        <title>Virus discovery in ticks.</title>
        <authorList>
            <person name="Tokarz R."/>
            <person name="Lipkin W.I."/>
        </authorList>
    </citation>
    <scope>NUCLEOTIDE SEQUENCE</scope>
    <source>
        <strain evidence="10">RTS54</strain>
    </source>
</reference>
<dbReference type="InterPro" id="IPR000937">
    <property type="entry name" value="Capsid_prot_S-dom_vir"/>
</dbReference>
<keyword evidence="7" id="KW-0946">Virion</keyword>